<sequence length="202" mass="22259">MRSSAALMRSLARLSVPRAIQASPPKSISASKRLFHPPRTSIRPRPSHVLSRLQSLRAQVRHKSSSSNAAASAGASTTAPESRLDRDQVPQYEMTFTCKKCSTRSSHRISKQGYHQGTVLITCPGCKNRHLISDHLKIFSDKPVTLEDIMREKGHIVKRGTLDTEGDIEFWDDGTSTSRSAQFHPVVRDADGYASNAPTPKA</sequence>
<comment type="caution">
    <text evidence="7">The sequence shown here is derived from an EMBL/GenBank/DDBJ whole genome shotgun (WGS) entry which is preliminary data.</text>
</comment>
<feature type="region of interest" description="Disordered" evidence="5">
    <location>
        <begin position="22"/>
        <end position="47"/>
    </location>
</feature>
<dbReference type="GO" id="GO:0006457">
    <property type="term" value="P:protein folding"/>
    <property type="evidence" value="ECO:0007669"/>
    <property type="project" value="TreeGrafter"/>
</dbReference>
<accession>A0A9P4N9M0</accession>
<evidence type="ECO:0000256" key="4">
    <source>
        <dbReference type="PROSITE-ProRule" id="PRU00834"/>
    </source>
</evidence>
<dbReference type="PROSITE" id="PS51501">
    <property type="entry name" value="ZF_DNL"/>
    <property type="match status" value="1"/>
</dbReference>
<dbReference type="GO" id="GO:0051087">
    <property type="term" value="F:protein-folding chaperone binding"/>
    <property type="evidence" value="ECO:0007669"/>
    <property type="project" value="TreeGrafter"/>
</dbReference>
<dbReference type="PANTHER" id="PTHR20922">
    <property type="entry name" value="DNL-TYPE ZINC FINGER PROTEIN"/>
    <property type="match status" value="1"/>
</dbReference>
<dbReference type="Proteomes" id="UP000800093">
    <property type="component" value="Unassembled WGS sequence"/>
</dbReference>
<evidence type="ECO:0000256" key="2">
    <source>
        <dbReference type="ARBA" id="ARBA00022771"/>
    </source>
</evidence>
<keyword evidence="3" id="KW-0862">Zinc</keyword>
<dbReference type="GO" id="GO:0030150">
    <property type="term" value="P:protein import into mitochondrial matrix"/>
    <property type="evidence" value="ECO:0007669"/>
    <property type="project" value="TreeGrafter"/>
</dbReference>
<keyword evidence="2 4" id="KW-0863">Zinc-finger</keyword>
<dbReference type="PANTHER" id="PTHR20922:SF13">
    <property type="entry name" value="DNL-TYPE ZINC FINGER PROTEIN"/>
    <property type="match status" value="1"/>
</dbReference>
<feature type="compositionally biased region" description="Low complexity" evidence="5">
    <location>
        <begin position="65"/>
        <end position="79"/>
    </location>
</feature>
<dbReference type="Pfam" id="PF05180">
    <property type="entry name" value="zf-DNL"/>
    <property type="match status" value="1"/>
</dbReference>
<feature type="domain" description="DNL-type" evidence="6">
    <location>
        <begin position="87"/>
        <end position="182"/>
    </location>
</feature>
<protein>
    <submittedName>
        <fullName evidence="7">Zf-DNL-domain-containing protein</fullName>
    </submittedName>
</protein>
<dbReference type="AlphaFoldDB" id="A0A9P4N9M0"/>
<evidence type="ECO:0000256" key="1">
    <source>
        <dbReference type="ARBA" id="ARBA00022723"/>
    </source>
</evidence>
<keyword evidence="1" id="KW-0479">Metal-binding</keyword>
<reference evidence="8" key="1">
    <citation type="journal article" date="2020" name="Stud. Mycol.">
        <title>101 Dothideomycetes genomes: A test case for predicting lifestyles and emergence of pathogens.</title>
        <authorList>
            <person name="Haridas S."/>
            <person name="Albert R."/>
            <person name="Binder M."/>
            <person name="Bloem J."/>
            <person name="LaButti K."/>
            <person name="Salamov A."/>
            <person name="Andreopoulos B."/>
            <person name="Baker S."/>
            <person name="Barry K."/>
            <person name="Bills G."/>
            <person name="Bluhm B."/>
            <person name="Cannon C."/>
            <person name="Castanera R."/>
            <person name="Culley D."/>
            <person name="Daum C."/>
            <person name="Ezra D."/>
            <person name="Gonzalez J."/>
            <person name="Henrissat B."/>
            <person name="Kuo A."/>
            <person name="Liang C."/>
            <person name="Lipzen A."/>
            <person name="Lutzoni F."/>
            <person name="Magnuson J."/>
            <person name="Mondo S."/>
            <person name="Nolan M."/>
            <person name="Ohm R."/>
            <person name="Pangilinan J."/>
            <person name="Park H.-J."/>
            <person name="Ramirez L."/>
            <person name="Alfaro M."/>
            <person name="Sun H."/>
            <person name="Tritt A."/>
            <person name="Yoshinaga Y."/>
            <person name="Zwiers L.-H."/>
            <person name="Turgeon B."/>
            <person name="Goodwin S."/>
            <person name="Spatafora J."/>
            <person name="Crous P."/>
            <person name="Grigoriev I."/>
        </authorList>
    </citation>
    <scope>NUCLEOTIDE SEQUENCE [LARGE SCALE GENOMIC DNA]</scope>
    <source>
        <strain evidence="8">CBS 304.66</strain>
    </source>
</reference>
<dbReference type="GO" id="GO:0008270">
    <property type="term" value="F:zinc ion binding"/>
    <property type="evidence" value="ECO:0007669"/>
    <property type="project" value="UniProtKB-KW"/>
</dbReference>
<dbReference type="EMBL" id="ML986583">
    <property type="protein sequence ID" value="KAF2269150.1"/>
    <property type="molecule type" value="Genomic_DNA"/>
</dbReference>
<feature type="region of interest" description="Disordered" evidence="5">
    <location>
        <begin position="60"/>
        <end position="88"/>
    </location>
</feature>
<proteinExistence type="predicted"/>
<dbReference type="InterPro" id="IPR024158">
    <property type="entry name" value="Mt_import_TIM15"/>
</dbReference>
<organism evidence="7 8">
    <name type="scientific">Lojkania enalia</name>
    <dbReference type="NCBI Taxonomy" id="147567"/>
    <lineage>
        <taxon>Eukaryota</taxon>
        <taxon>Fungi</taxon>
        <taxon>Dikarya</taxon>
        <taxon>Ascomycota</taxon>
        <taxon>Pezizomycotina</taxon>
        <taxon>Dothideomycetes</taxon>
        <taxon>Pleosporomycetidae</taxon>
        <taxon>Pleosporales</taxon>
        <taxon>Pleosporales incertae sedis</taxon>
        <taxon>Lojkania</taxon>
    </lineage>
</organism>
<evidence type="ECO:0000313" key="7">
    <source>
        <dbReference type="EMBL" id="KAF2269150.1"/>
    </source>
</evidence>
<dbReference type="OrthoDB" id="512667at2759"/>
<name>A0A9P4N9M0_9PLEO</name>
<dbReference type="GO" id="GO:0005739">
    <property type="term" value="C:mitochondrion"/>
    <property type="evidence" value="ECO:0007669"/>
    <property type="project" value="TreeGrafter"/>
</dbReference>
<keyword evidence="8" id="KW-1185">Reference proteome</keyword>
<evidence type="ECO:0000259" key="6">
    <source>
        <dbReference type="PROSITE" id="PS51501"/>
    </source>
</evidence>
<dbReference type="GO" id="GO:0050821">
    <property type="term" value="P:protein stabilization"/>
    <property type="evidence" value="ECO:0007669"/>
    <property type="project" value="TreeGrafter"/>
</dbReference>
<evidence type="ECO:0000313" key="8">
    <source>
        <dbReference type="Proteomes" id="UP000800093"/>
    </source>
</evidence>
<gene>
    <name evidence="7" type="ORF">CC78DRAFT_557985</name>
</gene>
<evidence type="ECO:0000256" key="3">
    <source>
        <dbReference type="ARBA" id="ARBA00022833"/>
    </source>
</evidence>
<evidence type="ECO:0000256" key="5">
    <source>
        <dbReference type="SAM" id="MobiDB-lite"/>
    </source>
</evidence>
<dbReference type="InterPro" id="IPR007853">
    <property type="entry name" value="Znf_DNL-typ"/>
</dbReference>